<evidence type="ECO:0000313" key="2">
    <source>
        <dbReference type="Proteomes" id="UP000218113"/>
    </source>
</evidence>
<sequence>MRQRQRLTGFLLIFIAMLLLIGCGSTSPKLKEVRQYYPLDDGLKKLTQEIVEGLSTGIKSGGLPEILDIAVLDIEEKTTGQNLEFSSYLSSKLLNLTSTQVSKEVGSILFIEQQKIRNALADQPKDKKIDSSMLASLIQSNLLIKGSFFQENEESVILQIEIFNPKQGTVYKTLEIGLLVSSIPKQLTQSFPFFVNRAFDTLYQSLSEAKLENIPSLVNKNWNEYYTPNHRRTLRESITNSIFSDLEGLVVGDAMAKDRLSSVENIKLETKHLSLYLQGKFSIQVLDYNYHLTQEQKAKVKESMSYIRKIEAMLLRGVEITFAFIAKSNDNDPLDFECDGDMELKISIGKNNYYYDIASCVEEGERQVMTWLDPFKLKVRNVPIVVVEENILGDETIKAHLQVSPETLLNIYHQGSDEVSLSGSPQYLVRFRKYN</sequence>
<evidence type="ECO:0008006" key="3">
    <source>
        <dbReference type="Google" id="ProtNLM"/>
    </source>
</evidence>
<dbReference type="PROSITE" id="PS51257">
    <property type="entry name" value="PROKAR_LIPOPROTEIN"/>
    <property type="match status" value="1"/>
</dbReference>
<evidence type="ECO:0000313" key="1">
    <source>
        <dbReference type="EMBL" id="PCI26409.1"/>
    </source>
</evidence>
<comment type="caution">
    <text evidence="1">The sequence shown here is derived from an EMBL/GenBank/DDBJ whole genome shotgun (WGS) entry which is preliminary data.</text>
</comment>
<dbReference type="Proteomes" id="UP000218113">
    <property type="component" value="Unassembled WGS sequence"/>
</dbReference>
<dbReference type="EMBL" id="NVSR01000093">
    <property type="protein sequence ID" value="PCI26409.1"/>
    <property type="molecule type" value="Genomic_DNA"/>
</dbReference>
<dbReference type="AlphaFoldDB" id="A0A2A4SZF1"/>
<accession>A0A2A4SZF1</accession>
<organism evidence="1 2">
    <name type="scientific">SAR324 cluster bacterium</name>
    <dbReference type="NCBI Taxonomy" id="2024889"/>
    <lineage>
        <taxon>Bacteria</taxon>
        <taxon>Deltaproteobacteria</taxon>
        <taxon>SAR324 cluster</taxon>
    </lineage>
</organism>
<reference evidence="2" key="1">
    <citation type="submission" date="2017-08" db="EMBL/GenBank/DDBJ databases">
        <title>A dynamic microbial community with high functional redundancy inhabits the cold, oxic subseafloor aquifer.</title>
        <authorList>
            <person name="Tully B.J."/>
            <person name="Wheat C.G."/>
            <person name="Glazer B.T."/>
            <person name="Huber J.A."/>
        </authorList>
    </citation>
    <scope>NUCLEOTIDE SEQUENCE [LARGE SCALE GENOMIC DNA]</scope>
</reference>
<name>A0A2A4SZF1_9DELT</name>
<proteinExistence type="predicted"/>
<protein>
    <recommendedName>
        <fullName evidence="3">FlgO domain-containing protein</fullName>
    </recommendedName>
</protein>
<gene>
    <name evidence="1" type="ORF">COB67_10080</name>
</gene>